<protein>
    <submittedName>
        <fullName evidence="1">Uncharacterized protein</fullName>
    </submittedName>
</protein>
<evidence type="ECO:0000313" key="1">
    <source>
        <dbReference type="EMBL" id="BCS00053.1"/>
    </source>
</evidence>
<gene>
    <name evidence="1" type="ORF">AKAW2_50394A</name>
</gene>
<evidence type="ECO:0000313" key="2">
    <source>
        <dbReference type="Proteomes" id="UP000661280"/>
    </source>
</evidence>
<dbReference type="EMBL" id="AP024429">
    <property type="protein sequence ID" value="BCS00053.1"/>
    <property type="molecule type" value="Genomic_DNA"/>
</dbReference>
<dbReference type="AlphaFoldDB" id="A0A7R8A0R2"/>
<dbReference type="RefSeq" id="XP_041543815.1">
    <property type="nucleotide sequence ID" value="XM_041690207.1"/>
</dbReference>
<sequence length="88" mass="9917">MSGGRCKQHRILRIPQEPRETWANPKYGNQGALWLGLSDNTTDLALEVLACQFVAHKVPGHCDQFSPRIKIRIPQSRVAFAQHDSAPR</sequence>
<reference evidence="1" key="2">
    <citation type="submission" date="2021-02" db="EMBL/GenBank/DDBJ databases">
        <title>Aspergillus luchuensis mut. kawachii IFO 4304 genome sequence.</title>
        <authorList>
            <person name="Mori K."/>
            <person name="Kadooka C."/>
            <person name="Goto M."/>
            <person name="Futagami T."/>
        </authorList>
    </citation>
    <scope>NUCLEOTIDE SEQUENCE</scope>
    <source>
        <strain evidence="1">IFO 4308</strain>
    </source>
</reference>
<name>A0A7R8A0R2_ASPKA</name>
<dbReference type="GeneID" id="64961374"/>
<dbReference type="KEGG" id="aluc:AKAW2_50394A"/>
<organism evidence="1 2">
    <name type="scientific">Aspergillus kawachii</name>
    <name type="common">White koji mold</name>
    <name type="synonym">Aspergillus awamori var. kawachi</name>
    <dbReference type="NCBI Taxonomy" id="1069201"/>
    <lineage>
        <taxon>Eukaryota</taxon>
        <taxon>Fungi</taxon>
        <taxon>Dikarya</taxon>
        <taxon>Ascomycota</taxon>
        <taxon>Pezizomycotina</taxon>
        <taxon>Eurotiomycetes</taxon>
        <taxon>Eurotiomycetidae</taxon>
        <taxon>Eurotiales</taxon>
        <taxon>Aspergillaceae</taxon>
        <taxon>Aspergillus</taxon>
        <taxon>Aspergillus subgen. Circumdati</taxon>
    </lineage>
</organism>
<dbReference type="Proteomes" id="UP000661280">
    <property type="component" value="Chromosome 5"/>
</dbReference>
<reference evidence="1" key="1">
    <citation type="submission" date="2021-01" db="EMBL/GenBank/DDBJ databases">
        <authorList>
            <consortium name="Aspergillus luchuensis mut. kawachii IFO 4304 genome sequencing consortium"/>
            <person name="Kazuki M."/>
            <person name="Futagami T."/>
        </authorList>
    </citation>
    <scope>NUCLEOTIDE SEQUENCE</scope>
    <source>
        <strain evidence="1">IFO 4308</strain>
    </source>
</reference>
<proteinExistence type="predicted"/>
<accession>A0A7R8A0R2</accession>
<keyword evidence="2" id="KW-1185">Reference proteome</keyword>